<dbReference type="Proteomes" id="UP000322634">
    <property type="component" value="Unassembled WGS sequence"/>
</dbReference>
<dbReference type="EMBL" id="VSFF01000015">
    <property type="protein sequence ID" value="TYC09112.1"/>
    <property type="molecule type" value="Genomic_DNA"/>
</dbReference>
<gene>
    <name evidence="1" type="ORF">FXF65_36190</name>
</gene>
<organism evidence="1 2">
    <name type="scientific">Actinomadura syzygii</name>
    <dbReference type="NCBI Taxonomy" id="1427538"/>
    <lineage>
        <taxon>Bacteria</taxon>
        <taxon>Bacillati</taxon>
        <taxon>Actinomycetota</taxon>
        <taxon>Actinomycetes</taxon>
        <taxon>Streptosporangiales</taxon>
        <taxon>Thermomonosporaceae</taxon>
        <taxon>Actinomadura</taxon>
    </lineage>
</organism>
<sequence>MKSEAADWLVGLALRCDDREYVERWCLRIGNGLPPGHPLLGLSALCVGHLSRRFGVVSDEARTLVEELAARCQRDPSDVDGNAISGVEDVRCYAPVAGRRVGEAP</sequence>
<evidence type="ECO:0000313" key="2">
    <source>
        <dbReference type="Proteomes" id="UP000322634"/>
    </source>
</evidence>
<evidence type="ECO:0000313" key="1">
    <source>
        <dbReference type="EMBL" id="TYC09112.1"/>
    </source>
</evidence>
<proteinExistence type="predicted"/>
<accession>A0A5D0TUX5</accession>
<protein>
    <submittedName>
        <fullName evidence="1">Uncharacterized protein</fullName>
    </submittedName>
</protein>
<dbReference type="OrthoDB" id="4551625at2"/>
<keyword evidence="2" id="KW-1185">Reference proteome</keyword>
<name>A0A5D0TUX5_9ACTN</name>
<dbReference type="AlphaFoldDB" id="A0A5D0TUX5"/>
<comment type="caution">
    <text evidence="1">The sequence shown here is derived from an EMBL/GenBank/DDBJ whole genome shotgun (WGS) entry which is preliminary data.</text>
</comment>
<reference evidence="1 2" key="1">
    <citation type="submission" date="2019-08" db="EMBL/GenBank/DDBJ databases">
        <title>Actinomadura sp. nov. CYP1-5 isolated from mountain soil.</title>
        <authorList>
            <person name="Songsumanus A."/>
            <person name="Kuncharoen N."/>
            <person name="Kudo T."/>
            <person name="Yuki M."/>
            <person name="Igarashi Y."/>
            <person name="Tanasupawat S."/>
        </authorList>
    </citation>
    <scope>NUCLEOTIDE SEQUENCE [LARGE SCALE GENOMIC DNA]</scope>
    <source>
        <strain evidence="1 2">GKU157</strain>
    </source>
</reference>